<evidence type="ECO:0000313" key="5">
    <source>
        <dbReference type="Proteomes" id="UP001333102"/>
    </source>
</evidence>
<reference evidence="5" key="1">
    <citation type="submission" date="2023-12" db="EMBL/GenBank/DDBJ databases">
        <title>Novel isolates from deep terrestrial aquifers shed light on the physiology and ecology of the class Limnochordia.</title>
        <authorList>
            <person name="Karnachuk O.V."/>
            <person name="Lukina A.P."/>
            <person name="Avakyan M.R."/>
            <person name="Kadnikov V."/>
            <person name="Begmatov S."/>
            <person name="Beletsky A.V."/>
            <person name="Mardanov A.V."/>
            <person name="Ravin N.V."/>
        </authorList>
    </citation>
    <scope>NUCLEOTIDE SEQUENCE [LARGE SCALE GENOMIC DNA]</scope>
    <source>
        <strain evidence="5">LN</strain>
    </source>
</reference>
<keyword evidence="1" id="KW-0560">Oxidoreductase</keyword>
<proteinExistence type="predicted"/>
<gene>
    <name evidence="4" type="ORF">VLY81_05495</name>
</gene>
<dbReference type="Gene3D" id="3.30.360.10">
    <property type="entry name" value="Dihydrodipicolinate Reductase, domain 2"/>
    <property type="match status" value="1"/>
</dbReference>
<accession>A0ABZ1BS38</accession>
<evidence type="ECO:0000313" key="4">
    <source>
        <dbReference type="EMBL" id="WRP15617.1"/>
    </source>
</evidence>
<feature type="compositionally biased region" description="Basic residues" evidence="2">
    <location>
        <begin position="157"/>
        <end position="176"/>
    </location>
</feature>
<name>A0ABZ1BS38_9FIRM</name>
<evidence type="ECO:0000256" key="1">
    <source>
        <dbReference type="ARBA" id="ARBA00023002"/>
    </source>
</evidence>
<dbReference type="EMBL" id="CP141614">
    <property type="protein sequence ID" value="WRP15617.1"/>
    <property type="molecule type" value="Genomic_DNA"/>
</dbReference>
<sequence>MADRIGVGIVGAGGISREHLRAYQAWPDACRVVAVADVVEERARDLASRAGCDAWYTDYRALLARQDVQLISICTPPHLHASLTVTALEAGKHVLVEKPMAASLEECDAMIAAAERHGRLLSVVFQNRFHPDYWRMKALVGGGYRHGGPPLSLRRVGANHRHGRRPPRLRHARGQR</sequence>
<organism evidence="4 5">
    <name type="scientific">Geochorda subterranea</name>
    <dbReference type="NCBI Taxonomy" id="3109564"/>
    <lineage>
        <taxon>Bacteria</taxon>
        <taxon>Bacillati</taxon>
        <taxon>Bacillota</taxon>
        <taxon>Limnochordia</taxon>
        <taxon>Limnochordales</taxon>
        <taxon>Geochordaceae</taxon>
        <taxon>Geochorda</taxon>
    </lineage>
</organism>
<dbReference type="RefSeq" id="WP_324670023.1">
    <property type="nucleotide sequence ID" value="NZ_CP141614.1"/>
</dbReference>
<dbReference type="Proteomes" id="UP001333102">
    <property type="component" value="Chromosome"/>
</dbReference>
<dbReference type="PANTHER" id="PTHR43818:SF11">
    <property type="entry name" value="BCDNA.GH03377"/>
    <property type="match status" value="1"/>
</dbReference>
<feature type="region of interest" description="Disordered" evidence="2">
    <location>
        <begin position="154"/>
        <end position="176"/>
    </location>
</feature>
<feature type="domain" description="Gfo/Idh/MocA-like oxidoreductase N-terminal" evidence="3">
    <location>
        <begin position="5"/>
        <end position="124"/>
    </location>
</feature>
<dbReference type="PANTHER" id="PTHR43818">
    <property type="entry name" value="BCDNA.GH03377"/>
    <property type="match status" value="1"/>
</dbReference>
<dbReference type="InterPro" id="IPR036291">
    <property type="entry name" value="NAD(P)-bd_dom_sf"/>
</dbReference>
<evidence type="ECO:0000256" key="2">
    <source>
        <dbReference type="SAM" id="MobiDB-lite"/>
    </source>
</evidence>
<dbReference type="InterPro" id="IPR050463">
    <property type="entry name" value="Gfo/Idh/MocA_oxidrdct_glycsds"/>
</dbReference>
<keyword evidence="5" id="KW-1185">Reference proteome</keyword>
<protein>
    <submittedName>
        <fullName evidence="4">Gfo/Idh/MocA family oxidoreductase</fullName>
    </submittedName>
</protein>
<evidence type="ECO:0000259" key="3">
    <source>
        <dbReference type="Pfam" id="PF01408"/>
    </source>
</evidence>
<dbReference type="SUPFAM" id="SSF51735">
    <property type="entry name" value="NAD(P)-binding Rossmann-fold domains"/>
    <property type="match status" value="1"/>
</dbReference>
<dbReference type="Pfam" id="PF01408">
    <property type="entry name" value="GFO_IDH_MocA"/>
    <property type="match status" value="1"/>
</dbReference>
<dbReference type="Gene3D" id="3.40.50.720">
    <property type="entry name" value="NAD(P)-binding Rossmann-like Domain"/>
    <property type="match status" value="1"/>
</dbReference>
<dbReference type="InterPro" id="IPR000683">
    <property type="entry name" value="Gfo/Idh/MocA-like_OxRdtase_N"/>
</dbReference>